<accession>A0ABR7KYZ0</accession>
<dbReference type="PROSITE" id="PS50943">
    <property type="entry name" value="HTH_CROC1"/>
    <property type="match status" value="1"/>
</dbReference>
<evidence type="ECO:0000259" key="2">
    <source>
        <dbReference type="PROSITE" id="PS50943"/>
    </source>
</evidence>
<dbReference type="EMBL" id="JACRYL010000031">
    <property type="protein sequence ID" value="MBC6112987.1"/>
    <property type="molecule type" value="Genomic_DNA"/>
</dbReference>
<dbReference type="PANTHER" id="PTHR46797">
    <property type="entry name" value="HTH-TYPE TRANSCRIPTIONAL REGULATOR"/>
    <property type="match status" value="1"/>
</dbReference>
<dbReference type="SMART" id="SM00530">
    <property type="entry name" value="HTH_XRE"/>
    <property type="match status" value="1"/>
</dbReference>
<feature type="domain" description="HTH cro/C1-type" evidence="2">
    <location>
        <begin position="15"/>
        <end position="69"/>
    </location>
</feature>
<proteinExistence type="predicted"/>
<evidence type="ECO:0000313" key="3">
    <source>
        <dbReference type="EMBL" id="MBC6112987.1"/>
    </source>
</evidence>
<dbReference type="RefSeq" id="WP_187073406.1">
    <property type="nucleotide sequence ID" value="NZ_JACRYL010000031.1"/>
</dbReference>
<dbReference type="CDD" id="cd00093">
    <property type="entry name" value="HTH_XRE"/>
    <property type="match status" value="1"/>
</dbReference>
<comment type="caution">
    <text evidence="3">The sequence shown here is derived from an EMBL/GenBank/DDBJ whole genome shotgun (WGS) entry which is preliminary data.</text>
</comment>
<dbReference type="Proteomes" id="UP000652755">
    <property type="component" value="Unassembled WGS sequence"/>
</dbReference>
<dbReference type="InterPro" id="IPR010982">
    <property type="entry name" value="Lambda_DNA-bd_dom_sf"/>
</dbReference>
<evidence type="ECO:0000313" key="4">
    <source>
        <dbReference type="Proteomes" id="UP000652755"/>
    </source>
</evidence>
<sequence>MNEKKDLLLKLGSRVRDIRLSKGLTQTELAHSLGKDQQSIQRLETGNVNPSYIYLLQIAKGLNVELNELLNF</sequence>
<dbReference type="Gene3D" id="1.10.260.40">
    <property type="entry name" value="lambda repressor-like DNA-binding domains"/>
    <property type="match status" value="1"/>
</dbReference>
<dbReference type="InterPro" id="IPR050807">
    <property type="entry name" value="TransReg_Diox_bact_type"/>
</dbReference>
<protein>
    <submittedName>
        <fullName evidence="3">Helix-turn-helix transcriptional regulator</fullName>
    </submittedName>
</protein>
<dbReference type="Pfam" id="PF01381">
    <property type="entry name" value="HTH_3"/>
    <property type="match status" value="1"/>
</dbReference>
<keyword evidence="4" id="KW-1185">Reference proteome</keyword>
<gene>
    <name evidence="3" type="ORF">H7U22_21410</name>
</gene>
<name>A0ABR7KYZ0_9SPHI</name>
<dbReference type="SUPFAM" id="SSF47413">
    <property type="entry name" value="lambda repressor-like DNA-binding domains"/>
    <property type="match status" value="1"/>
</dbReference>
<keyword evidence="1" id="KW-0238">DNA-binding</keyword>
<dbReference type="PANTHER" id="PTHR46797:SF1">
    <property type="entry name" value="METHYLPHOSPHONATE SYNTHASE"/>
    <property type="match status" value="1"/>
</dbReference>
<reference evidence="3 4" key="1">
    <citation type="submission" date="2020-08" db="EMBL/GenBank/DDBJ databases">
        <authorList>
            <person name="Sun Q."/>
            <person name="Inoue M."/>
        </authorList>
    </citation>
    <scope>NUCLEOTIDE SEQUENCE [LARGE SCALE GENOMIC DNA]</scope>
    <source>
        <strain evidence="3 4">CCM 8938</strain>
    </source>
</reference>
<organism evidence="3 4">
    <name type="scientific">Pedobacter fastidiosus</name>
    <dbReference type="NCBI Taxonomy" id="2765361"/>
    <lineage>
        <taxon>Bacteria</taxon>
        <taxon>Pseudomonadati</taxon>
        <taxon>Bacteroidota</taxon>
        <taxon>Sphingobacteriia</taxon>
        <taxon>Sphingobacteriales</taxon>
        <taxon>Sphingobacteriaceae</taxon>
        <taxon>Pedobacter</taxon>
    </lineage>
</organism>
<evidence type="ECO:0000256" key="1">
    <source>
        <dbReference type="ARBA" id="ARBA00023125"/>
    </source>
</evidence>
<dbReference type="InterPro" id="IPR001387">
    <property type="entry name" value="Cro/C1-type_HTH"/>
</dbReference>